<accession>A0A919V2V8</accession>
<evidence type="ECO:0000313" key="3">
    <source>
        <dbReference type="EMBL" id="GII90330.1"/>
    </source>
</evidence>
<sequence length="457" mass="45528">MILVSAGLVLAAIVLLIAGIVLGKVFLVMWSIVLSVLSAVFLVIAALLWRHKLFPGGGRAGAQAPVTPSPGAQAPMVQAHAHAGGYMGAPTTASAATAPMVGTAPGQTATIARTHSHPYPSAGPLGRPAPSGISPDAIVLVVPGRKRYHVAGCRQLLGKQLEQLTYEEAREEGFTPCTTCLPDAALGGLQTPPSAEPDQPAEAAFHSLGQPGATESQPTASAPSGAAFPSSGSVDSRGPLDSPGFPDRPGFPDSPSYAAPPEAAGSVASSGPSASTPSSGPSGSPGSSGPSGPTGPSAGLHRSTDSTGRPGSDVPADSRLSGAETFPPGAGRPEPPAVGRFAAPISIPPATSRSTGGWFASKSPGAGQQDPSSAAESYAEASSAPGLDMLPNTGESDPVASAQGRPSDPVKVIVGTHRFHAADCPLIRAMDDIGLESTTRADAERAGLTKCVVCLDV</sequence>
<feature type="transmembrane region" description="Helical" evidence="2">
    <location>
        <begin position="28"/>
        <end position="49"/>
    </location>
</feature>
<gene>
    <name evidence="3" type="ORF">Ssi02_05610</name>
</gene>
<proteinExistence type="predicted"/>
<keyword evidence="2" id="KW-1133">Transmembrane helix</keyword>
<organism evidence="3 4">
    <name type="scientific">Sinosporangium siamense</name>
    <dbReference type="NCBI Taxonomy" id="1367973"/>
    <lineage>
        <taxon>Bacteria</taxon>
        <taxon>Bacillati</taxon>
        <taxon>Actinomycetota</taxon>
        <taxon>Actinomycetes</taxon>
        <taxon>Streptosporangiales</taxon>
        <taxon>Streptosporangiaceae</taxon>
        <taxon>Sinosporangium</taxon>
    </lineage>
</organism>
<dbReference type="EMBL" id="BOOW01000006">
    <property type="protein sequence ID" value="GII90330.1"/>
    <property type="molecule type" value="Genomic_DNA"/>
</dbReference>
<evidence type="ECO:0000256" key="1">
    <source>
        <dbReference type="SAM" id="MobiDB-lite"/>
    </source>
</evidence>
<feature type="region of interest" description="Disordered" evidence="1">
    <location>
        <begin position="208"/>
        <end position="409"/>
    </location>
</feature>
<feature type="compositionally biased region" description="Low complexity" evidence="1">
    <location>
        <begin position="372"/>
        <end position="384"/>
    </location>
</feature>
<dbReference type="Proteomes" id="UP000606172">
    <property type="component" value="Unassembled WGS sequence"/>
</dbReference>
<comment type="caution">
    <text evidence="3">The sequence shown here is derived from an EMBL/GenBank/DDBJ whole genome shotgun (WGS) entry which is preliminary data.</text>
</comment>
<dbReference type="RefSeq" id="WP_204020687.1">
    <property type="nucleotide sequence ID" value="NZ_BOOW01000006.1"/>
</dbReference>
<feature type="compositionally biased region" description="Low complexity" evidence="1">
    <location>
        <begin position="259"/>
        <end position="299"/>
    </location>
</feature>
<dbReference type="AlphaFoldDB" id="A0A919V2V8"/>
<evidence type="ECO:0000313" key="4">
    <source>
        <dbReference type="Proteomes" id="UP000606172"/>
    </source>
</evidence>
<keyword evidence="2" id="KW-0472">Membrane</keyword>
<keyword evidence="2" id="KW-0812">Transmembrane</keyword>
<keyword evidence="4" id="KW-1185">Reference proteome</keyword>
<evidence type="ECO:0000256" key="2">
    <source>
        <dbReference type="SAM" id="Phobius"/>
    </source>
</evidence>
<reference evidence="3" key="1">
    <citation type="submission" date="2021-01" db="EMBL/GenBank/DDBJ databases">
        <title>Whole genome shotgun sequence of Sinosporangium siamense NBRC 109515.</title>
        <authorList>
            <person name="Komaki H."/>
            <person name="Tamura T."/>
        </authorList>
    </citation>
    <scope>NUCLEOTIDE SEQUENCE</scope>
    <source>
        <strain evidence="3">NBRC 109515</strain>
    </source>
</reference>
<protein>
    <submittedName>
        <fullName evidence="3">Uncharacterized protein</fullName>
    </submittedName>
</protein>
<feature type="compositionally biased region" description="Low complexity" evidence="1">
    <location>
        <begin position="220"/>
        <end position="233"/>
    </location>
</feature>
<name>A0A919V2V8_9ACTN</name>